<feature type="transmembrane region" description="Helical" evidence="1">
    <location>
        <begin position="12"/>
        <end position="36"/>
    </location>
</feature>
<evidence type="ECO:0000313" key="3">
    <source>
        <dbReference type="Proteomes" id="UP000663848"/>
    </source>
</evidence>
<dbReference type="EMBL" id="CAJOBR010000032">
    <property type="protein sequence ID" value="CAF4451438.1"/>
    <property type="molecule type" value="Genomic_DNA"/>
</dbReference>
<evidence type="ECO:0000313" key="2">
    <source>
        <dbReference type="EMBL" id="CAF4451438.1"/>
    </source>
</evidence>
<feature type="non-terminal residue" evidence="2">
    <location>
        <position position="1"/>
    </location>
</feature>
<comment type="caution">
    <text evidence="2">The sequence shown here is derived from an EMBL/GenBank/DDBJ whole genome shotgun (WGS) entry which is preliminary data.</text>
</comment>
<accession>A0A820SE84</accession>
<reference evidence="2" key="1">
    <citation type="submission" date="2021-02" db="EMBL/GenBank/DDBJ databases">
        <authorList>
            <person name="Nowell W R."/>
        </authorList>
    </citation>
    <scope>NUCLEOTIDE SEQUENCE</scope>
</reference>
<name>A0A820SE84_9BILA</name>
<dbReference type="Proteomes" id="UP000663848">
    <property type="component" value="Unassembled WGS sequence"/>
</dbReference>
<protein>
    <submittedName>
        <fullName evidence="2">Uncharacterized protein</fullName>
    </submittedName>
</protein>
<dbReference type="AlphaFoldDB" id="A0A820SE84"/>
<organism evidence="2 3">
    <name type="scientific">Rotaria socialis</name>
    <dbReference type="NCBI Taxonomy" id="392032"/>
    <lineage>
        <taxon>Eukaryota</taxon>
        <taxon>Metazoa</taxon>
        <taxon>Spiralia</taxon>
        <taxon>Gnathifera</taxon>
        <taxon>Rotifera</taxon>
        <taxon>Eurotatoria</taxon>
        <taxon>Bdelloidea</taxon>
        <taxon>Philodinida</taxon>
        <taxon>Philodinidae</taxon>
        <taxon>Rotaria</taxon>
    </lineage>
</organism>
<evidence type="ECO:0000256" key="1">
    <source>
        <dbReference type="SAM" id="Phobius"/>
    </source>
</evidence>
<sequence length="105" mass="11369">RRRNMNEDTQALAVGLGVGLGGFAGLLIIGCICWQICCGSWCSKTSTETRVKPLPVRSQRNIPTVTKMHSNNISTVIPMKSININLKPQLTSGNGLAGKMKSSRR</sequence>
<keyword evidence="1" id="KW-1133">Transmembrane helix</keyword>
<keyword evidence="1" id="KW-0812">Transmembrane</keyword>
<keyword evidence="1" id="KW-0472">Membrane</keyword>
<proteinExistence type="predicted"/>
<gene>
    <name evidence="2" type="ORF">QYT958_LOCUS672</name>
</gene>